<name>A0A0L7RG26_9HYME</name>
<dbReference type="Proteomes" id="UP000053825">
    <property type="component" value="Unassembled WGS sequence"/>
</dbReference>
<dbReference type="AlphaFoldDB" id="A0A0L7RG26"/>
<organism evidence="1 2">
    <name type="scientific">Habropoda laboriosa</name>
    <dbReference type="NCBI Taxonomy" id="597456"/>
    <lineage>
        <taxon>Eukaryota</taxon>
        <taxon>Metazoa</taxon>
        <taxon>Ecdysozoa</taxon>
        <taxon>Arthropoda</taxon>
        <taxon>Hexapoda</taxon>
        <taxon>Insecta</taxon>
        <taxon>Pterygota</taxon>
        <taxon>Neoptera</taxon>
        <taxon>Endopterygota</taxon>
        <taxon>Hymenoptera</taxon>
        <taxon>Apocrita</taxon>
        <taxon>Aculeata</taxon>
        <taxon>Apoidea</taxon>
        <taxon>Anthophila</taxon>
        <taxon>Apidae</taxon>
        <taxon>Habropoda</taxon>
    </lineage>
</organism>
<protein>
    <submittedName>
        <fullName evidence="1">Uncharacterized protein</fullName>
    </submittedName>
</protein>
<accession>A0A0L7RG26</accession>
<evidence type="ECO:0000313" key="1">
    <source>
        <dbReference type="EMBL" id="KOC69897.1"/>
    </source>
</evidence>
<gene>
    <name evidence="1" type="ORF">WH47_09115</name>
</gene>
<dbReference type="EMBL" id="KQ414597">
    <property type="protein sequence ID" value="KOC69897.1"/>
    <property type="molecule type" value="Genomic_DNA"/>
</dbReference>
<proteinExistence type="predicted"/>
<keyword evidence="2" id="KW-1185">Reference proteome</keyword>
<sequence length="120" mass="13784">MDRENEGELPARKELNYQARRKVQPLKINRLPKIGNQTRVDSVTFVGGVKEDFKFGDMLDLGYLVGLVVEGSNEETEGVKIAFEVRDYKFDAYFFILAIVHSEGVKIAFEVRDYKVSEYV</sequence>
<reference evidence="1 2" key="1">
    <citation type="submission" date="2015-07" db="EMBL/GenBank/DDBJ databases">
        <title>The genome of Habropoda laboriosa.</title>
        <authorList>
            <person name="Pan H."/>
            <person name="Kapheim K."/>
        </authorList>
    </citation>
    <scope>NUCLEOTIDE SEQUENCE [LARGE SCALE GENOMIC DNA]</scope>
    <source>
        <strain evidence="1">0110345459</strain>
    </source>
</reference>
<evidence type="ECO:0000313" key="2">
    <source>
        <dbReference type="Proteomes" id="UP000053825"/>
    </source>
</evidence>